<dbReference type="InterPro" id="IPR020904">
    <property type="entry name" value="Sc_DH/Rdtase_CS"/>
</dbReference>
<dbReference type="FunFam" id="3.40.50.720:FF:000084">
    <property type="entry name" value="Short-chain dehydrogenase reductase"/>
    <property type="match status" value="1"/>
</dbReference>
<evidence type="ECO:0000313" key="5">
    <source>
        <dbReference type="EMBL" id="TDL19427.1"/>
    </source>
</evidence>
<dbReference type="PRINTS" id="PR00081">
    <property type="entry name" value="GDHRDH"/>
</dbReference>
<dbReference type="PROSITE" id="PS00061">
    <property type="entry name" value="ADH_SHORT"/>
    <property type="match status" value="1"/>
</dbReference>
<dbReference type="OrthoDB" id="1393670at2759"/>
<dbReference type="GO" id="GO:0016614">
    <property type="term" value="F:oxidoreductase activity, acting on CH-OH group of donors"/>
    <property type="evidence" value="ECO:0007669"/>
    <property type="project" value="UniProtKB-ARBA"/>
</dbReference>
<evidence type="ECO:0000256" key="4">
    <source>
        <dbReference type="SAM" id="MobiDB-lite"/>
    </source>
</evidence>
<dbReference type="SUPFAM" id="SSF51735">
    <property type="entry name" value="NAD(P)-binding Rossmann-fold domains"/>
    <property type="match status" value="1"/>
</dbReference>
<keyword evidence="3" id="KW-0560">Oxidoreductase</keyword>
<dbReference type="Gene3D" id="3.40.50.720">
    <property type="entry name" value="NAD(P)-binding Rossmann-like Domain"/>
    <property type="match status" value="1"/>
</dbReference>
<dbReference type="AlphaFoldDB" id="A0A4Y7PVK1"/>
<comment type="similarity">
    <text evidence="1">Belongs to the short-chain dehydrogenases/reductases (SDR) family.</text>
</comment>
<reference evidence="5 6" key="1">
    <citation type="submission" date="2018-06" db="EMBL/GenBank/DDBJ databases">
        <title>A transcriptomic atlas of mushroom development highlights an independent origin of complex multicellularity.</title>
        <authorList>
            <consortium name="DOE Joint Genome Institute"/>
            <person name="Krizsan K."/>
            <person name="Almasi E."/>
            <person name="Merenyi Z."/>
            <person name="Sahu N."/>
            <person name="Viragh M."/>
            <person name="Koszo T."/>
            <person name="Mondo S."/>
            <person name="Kiss B."/>
            <person name="Balint B."/>
            <person name="Kues U."/>
            <person name="Barry K."/>
            <person name="Hegedus J.C."/>
            <person name="Henrissat B."/>
            <person name="Johnson J."/>
            <person name="Lipzen A."/>
            <person name="Ohm R."/>
            <person name="Nagy I."/>
            <person name="Pangilinan J."/>
            <person name="Yan J."/>
            <person name="Xiong Y."/>
            <person name="Grigoriev I.V."/>
            <person name="Hibbett D.S."/>
            <person name="Nagy L.G."/>
        </authorList>
    </citation>
    <scope>NUCLEOTIDE SEQUENCE [LARGE SCALE GENOMIC DNA]</scope>
    <source>
        <strain evidence="5 6">SZMC22713</strain>
    </source>
</reference>
<evidence type="ECO:0000313" key="6">
    <source>
        <dbReference type="Proteomes" id="UP000294933"/>
    </source>
</evidence>
<proteinExistence type="inferred from homology"/>
<dbReference type="Pfam" id="PF13561">
    <property type="entry name" value="adh_short_C2"/>
    <property type="match status" value="1"/>
</dbReference>
<protein>
    <submittedName>
        <fullName evidence="5">NAD-binding protein</fullName>
    </submittedName>
</protein>
<accession>A0A4Y7PVK1</accession>
<dbReference type="Proteomes" id="UP000294933">
    <property type="component" value="Unassembled WGS sequence"/>
</dbReference>
<dbReference type="STRING" id="50990.A0A4Y7PVK1"/>
<evidence type="ECO:0000256" key="2">
    <source>
        <dbReference type="ARBA" id="ARBA00022857"/>
    </source>
</evidence>
<dbReference type="PANTHER" id="PTHR48107">
    <property type="entry name" value="NADPH-DEPENDENT ALDEHYDE REDUCTASE-LIKE PROTEIN, CHLOROPLASTIC-RELATED"/>
    <property type="match status" value="1"/>
</dbReference>
<dbReference type="InterPro" id="IPR036291">
    <property type="entry name" value="NAD(P)-bd_dom_sf"/>
</dbReference>
<dbReference type="EMBL" id="ML170197">
    <property type="protein sequence ID" value="TDL19427.1"/>
    <property type="molecule type" value="Genomic_DNA"/>
</dbReference>
<evidence type="ECO:0000256" key="3">
    <source>
        <dbReference type="ARBA" id="ARBA00023002"/>
    </source>
</evidence>
<organism evidence="5 6">
    <name type="scientific">Rickenella mellea</name>
    <dbReference type="NCBI Taxonomy" id="50990"/>
    <lineage>
        <taxon>Eukaryota</taxon>
        <taxon>Fungi</taxon>
        <taxon>Dikarya</taxon>
        <taxon>Basidiomycota</taxon>
        <taxon>Agaricomycotina</taxon>
        <taxon>Agaricomycetes</taxon>
        <taxon>Hymenochaetales</taxon>
        <taxon>Rickenellaceae</taxon>
        <taxon>Rickenella</taxon>
    </lineage>
</organism>
<sequence length="301" mass="32810">MSQIPEVFQQGWKPPVQSQERLPGHQKLINPRPIDDITADGKPYKASGKLEGKSAIITGADSGIGRAVATLFALEGADLTLTYTPHEEEDARDVEKAIHEKTKNTRKVILLSFDLRDEKNCQSLIREHLKAHGNKLDTLVLNHADQMMNTDIVSLPTEQWNEVFQTNINSFFYITKAAVPHIPRGGTICFTTSVNAFKGNPKFLDYSATKGAIVAFAKSLSSQIVGEKGIRVNAVAPGPIWTPLIPPSMTDDAKEKFGQSVPMGRPGQPVECATCYVFLASTDSSYISGQVLHPNGGNIVV</sequence>
<keyword evidence="2" id="KW-0521">NADP</keyword>
<feature type="region of interest" description="Disordered" evidence="4">
    <location>
        <begin position="1"/>
        <end position="45"/>
    </location>
</feature>
<keyword evidence="6" id="KW-1185">Reference proteome</keyword>
<dbReference type="InterPro" id="IPR002347">
    <property type="entry name" value="SDR_fam"/>
</dbReference>
<name>A0A4Y7PVK1_9AGAM</name>
<dbReference type="VEuPathDB" id="FungiDB:BD410DRAFT_752339"/>
<evidence type="ECO:0000256" key="1">
    <source>
        <dbReference type="ARBA" id="ARBA00006484"/>
    </source>
</evidence>
<gene>
    <name evidence="5" type="ORF">BD410DRAFT_752339</name>
</gene>
<dbReference type="PANTHER" id="PTHR48107:SF26">
    <property type="entry name" value="OXIDOREDUCTASE, SHORT-CHAIN DEHYDROGENASE_REDUCTASE FAMILY (AFU_ORTHOLOGUE AFUA_4G05870)"/>
    <property type="match status" value="1"/>
</dbReference>